<protein>
    <submittedName>
        <fullName evidence="1">Uncharacterized protein</fullName>
    </submittedName>
</protein>
<proteinExistence type="predicted"/>
<organism evidence="1 2">
    <name type="scientific">Alosa alosa</name>
    <name type="common">allis shad</name>
    <dbReference type="NCBI Taxonomy" id="278164"/>
    <lineage>
        <taxon>Eukaryota</taxon>
        <taxon>Metazoa</taxon>
        <taxon>Chordata</taxon>
        <taxon>Craniata</taxon>
        <taxon>Vertebrata</taxon>
        <taxon>Euteleostomi</taxon>
        <taxon>Actinopterygii</taxon>
        <taxon>Neopterygii</taxon>
        <taxon>Teleostei</taxon>
        <taxon>Clupei</taxon>
        <taxon>Clupeiformes</taxon>
        <taxon>Clupeoidei</taxon>
        <taxon>Clupeidae</taxon>
        <taxon>Alosa</taxon>
    </lineage>
</organism>
<dbReference type="EMBL" id="JADWDJ010000017">
    <property type="protein sequence ID" value="KAG5267469.1"/>
    <property type="molecule type" value="Genomic_DNA"/>
</dbReference>
<gene>
    <name evidence="1" type="ORF">AALO_G00222120</name>
</gene>
<name>A0AAV6FX81_9TELE</name>
<keyword evidence="2" id="KW-1185">Reference proteome</keyword>
<accession>A0AAV6FX81</accession>
<evidence type="ECO:0000313" key="1">
    <source>
        <dbReference type="EMBL" id="KAG5267469.1"/>
    </source>
</evidence>
<evidence type="ECO:0000313" key="2">
    <source>
        <dbReference type="Proteomes" id="UP000823561"/>
    </source>
</evidence>
<dbReference type="AlphaFoldDB" id="A0AAV6FX81"/>
<sequence length="119" mass="13319">MIKPQLPVHVKDITQTLTFSNNVSSWRGIIPLNMVLSLVESKVSLPHGWIKRLCLPVKGTVNSHVWSWNRANSETLFFSGVVDYFPKHHILQNCKGDGGRCTRTTALAFLSPLHCGTVH</sequence>
<comment type="caution">
    <text evidence="1">The sequence shown here is derived from an EMBL/GenBank/DDBJ whole genome shotgun (WGS) entry which is preliminary data.</text>
</comment>
<reference evidence="1 2" key="1">
    <citation type="submission" date="2020-10" db="EMBL/GenBank/DDBJ databases">
        <title>Chromosome-scale genome assembly of the Allis shad, Alosa alosa.</title>
        <authorList>
            <person name="Margot Z."/>
            <person name="Christophe K."/>
            <person name="Cabau C."/>
            <person name="Louis A."/>
            <person name="Berthelot C."/>
            <person name="Parey E."/>
            <person name="Roest Crollius H."/>
            <person name="Montfort J."/>
            <person name="Robinson-Rechavi M."/>
            <person name="Bucao C."/>
            <person name="Bouchez O."/>
            <person name="Gislard M."/>
            <person name="Lluch J."/>
            <person name="Milhes M."/>
            <person name="Lampietro C."/>
            <person name="Lopez Roques C."/>
            <person name="Donnadieu C."/>
            <person name="Braasch I."/>
            <person name="Desvignes T."/>
            <person name="Postlethwait J."/>
            <person name="Bobe J."/>
            <person name="Guiguen Y."/>
        </authorList>
    </citation>
    <scope>NUCLEOTIDE SEQUENCE [LARGE SCALE GENOMIC DNA]</scope>
    <source>
        <strain evidence="1">M-15738</strain>
        <tissue evidence="1">Blood</tissue>
    </source>
</reference>
<dbReference type="Proteomes" id="UP000823561">
    <property type="component" value="Chromosome 17"/>
</dbReference>